<keyword evidence="2" id="KW-0863">Zinc-finger</keyword>
<gene>
    <name evidence="6" type="ORF">EV645_3874</name>
</gene>
<dbReference type="InterPro" id="IPR000962">
    <property type="entry name" value="Znf_DskA_TraR"/>
</dbReference>
<dbReference type="PROSITE" id="PS51128">
    <property type="entry name" value="ZF_DKSA_2"/>
    <property type="match status" value="1"/>
</dbReference>
<dbReference type="SUPFAM" id="SSF57716">
    <property type="entry name" value="Glucocorticoid receptor-like (DNA-binding domain)"/>
    <property type="match status" value="1"/>
</dbReference>
<dbReference type="EMBL" id="SHKR01000012">
    <property type="protein sequence ID" value="RZU16320.1"/>
    <property type="molecule type" value="Genomic_DNA"/>
</dbReference>
<dbReference type="GO" id="GO:0008270">
    <property type="term" value="F:zinc ion binding"/>
    <property type="evidence" value="ECO:0007669"/>
    <property type="project" value="UniProtKB-KW"/>
</dbReference>
<name>A0A4Q7X0L0_9ACTN</name>
<dbReference type="OrthoDB" id="1121111at2"/>
<reference evidence="6 7" key="1">
    <citation type="journal article" date="2015" name="Stand. Genomic Sci.">
        <title>Genomic Encyclopedia of Bacterial and Archaeal Type Strains, Phase III: the genomes of soil and plant-associated and newly described type strains.</title>
        <authorList>
            <person name="Whitman W.B."/>
            <person name="Woyke T."/>
            <person name="Klenk H.P."/>
            <person name="Zhou Y."/>
            <person name="Lilburn T.G."/>
            <person name="Beck B.J."/>
            <person name="De Vos P."/>
            <person name="Vandamme P."/>
            <person name="Eisen J.A."/>
            <person name="Garrity G."/>
            <person name="Hugenholtz P."/>
            <person name="Kyrpides N.C."/>
        </authorList>
    </citation>
    <scope>NUCLEOTIDE SEQUENCE [LARGE SCALE GENOMIC DNA]</scope>
    <source>
        <strain evidence="6 7">VKM Ac-2540</strain>
    </source>
</reference>
<dbReference type="PANTHER" id="PTHR33823">
    <property type="entry name" value="RNA POLYMERASE-BINDING TRANSCRIPTION FACTOR DKSA-RELATED"/>
    <property type="match status" value="1"/>
</dbReference>
<dbReference type="Proteomes" id="UP000292027">
    <property type="component" value="Unassembled WGS sequence"/>
</dbReference>
<evidence type="ECO:0000313" key="7">
    <source>
        <dbReference type="Proteomes" id="UP000292027"/>
    </source>
</evidence>
<dbReference type="PANTHER" id="PTHR33823:SF4">
    <property type="entry name" value="GENERAL STRESS PROTEIN 16O"/>
    <property type="match status" value="1"/>
</dbReference>
<protein>
    <submittedName>
        <fullName evidence="6">TraR/DksA family transcriptional regulator</fullName>
    </submittedName>
</protein>
<dbReference type="Gene3D" id="1.20.120.910">
    <property type="entry name" value="DksA, coiled-coil domain"/>
    <property type="match status" value="1"/>
</dbReference>
<evidence type="ECO:0000259" key="5">
    <source>
        <dbReference type="Pfam" id="PF01258"/>
    </source>
</evidence>
<evidence type="ECO:0000256" key="1">
    <source>
        <dbReference type="ARBA" id="ARBA00022723"/>
    </source>
</evidence>
<dbReference type="Pfam" id="PF01258">
    <property type="entry name" value="zf-dskA_traR"/>
    <property type="match status" value="1"/>
</dbReference>
<accession>A0A4Q7X0L0</accession>
<keyword evidence="7" id="KW-1185">Reference proteome</keyword>
<dbReference type="RefSeq" id="WP_130445241.1">
    <property type="nucleotide sequence ID" value="NZ_SHKR01000012.1"/>
</dbReference>
<evidence type="ECO:0000256" key="3">
    <source>
        <dbReference type="ARBA" id="ARBA00022833"/>
    </source>
</evidence>
<proteinExistence type="predicted"/>
<comment type="caution">
    <text evidence="6">The sequence shown here is derived from an EMBL/GenBank/DDBJ whole genome shotgun (WGS) entry which is preliminary data.</text>
</comment>
<sequence>MSHQLSPVDNCRPGPSDLAVLRAKLHEDRQFRLQQLADIARITSAVVKTTSASDIAAHNEVRDKLEVAGRTALAETEAALARMDVKRYGRCGRCGGAISLQRLFAHPQARYCARCQLILEMQR</sequence>
<evidence type="ECO:0000313" key="6">
    <source>
        <dbReference type="EMBL" id="RZU16320.1"/>
    </source>
</evidence>
<evidence type="ECO:0000256" key="4">
    <source>
        <dbReference type="PROSITE-ProRule" id="PRU00510"/>
    </source>
</evidence>
<keyword evidence="3" id="KW-0862">Zinc</keyword>
<evidence type="ECO:0000256" key="2">
    <source>
        <dbReference type="ARBA" id="ARBA00022771"/>
    </source>
</evidence>
<dbReference type="AlphaFoldDB" id="A0A4Q7X0L0"/>
<feature type="zinc finger region" description="dksA C4-type" evidence="4">
    <location>
        <begin position="91"/>
        <end position="115"/>
    </location>
</feature>
<organism evidence="6 7">
    <name type="scientific">Kribbella rubisoli</name>
    <dbReference type="NCBI Taxonomy" id="3075929"/>
    <lineage>
        <taxon>Bacteria</taxon>
        <taxon>Bacillati</taxon>
        <taxon>Actinomycetota</taxon>
        <taxon>Actinomycetes</taxon>
        <taxon>Propionibacteriales</taxon>
        <taxon>Kribbellaceae</taxon>
        <taxon>Kribbella</taxon>
    </lineage>
</organism>
<feature type="domain" description="Zinc finger DksA/TraR C4-type" evidence="5">
    <location>
        <begin position="87"/>
        <end position="116"/>
    </location>
</feature>
<keyword evidence="1" id="KW-0479">Metal-binding</keyword>